<dbReference type="Proteomes" id="UP000712600">
    <property type="component" value="Unassembled WGS sequence"/>
</dbReference>
<evidence type="ECO:0000313" key="2">
    <source>
        <dbReference type="Proteomes" id="UP000712600"/>
    </source>
</evidence>
<sequence>MERTMEENETVVEGDHSQFCISLEEVTREVILRLRIFSLICLSSNRRIASVERNRLRCSLLFL</sequence>
<protein>
    <submittedName>
        <fullName evidence="1">Uncharacterized protein</fullName>
    </submittedName>
</protein>
<comment type="caution">
    <text evidence="1">The sequence shown here is derived from an EMBL/GenBank/DDBJ whole genome shotgun (WGS) entry which is preliminary data.</text>
</comment>
<gene>
    <name evidence="1" type="ORF">F2Q69_00035722</name>
</gene>
<reference evidence="1" key="1">
    <citation type="submission" date="2019-12" db="EMBL/GenBank/DDBJ databases">
        <title>Genome sequencing and annotation of Brassica cretica.</title>
        <authorList>
            <person name="Studholme D.J."/>
            <person name="Sarris P."/>
        </authorList>
    </citation>
    <scope>NUCLEOTIDE SEQUENCE</scope>
    <source>
        <strain evidence="1">PFS-109/04</strain>
        <tissue evidence="1">Leaf</tissue>
    </source>
</reference>
<dbReference type="AlphaFoldDB" id="A0A8S9SCX7"/>
<proteinExistence type="predicted"/>
<dbReference type="EMBL" id="QGKX02000004">
    <property type="protein sequence ID" value="KAF3598579.1"/>
    <property type="molecule type" value="Genomic_DNA"/>
</dbReference>
<accession>A0A8S9SCX7</accession>
<organism evidence="1 2">
    <name type="scientific">Brassica cretica</name>
    <name type="common">Mustard</name>
    <dbReference type="NCBI Taxonomy" id="69181"/>
    <lineage>
        <taxon>Eukaryota</taxon>
        <taxon>Viridiplantae</taxon>
        <taxon>Streptophyta</taxon>
        <taxon>Embryophyta</taxon>
        <taxon>Tracheophyta</taxon>
        <taxon>Spermatophyta</taxon>
        <taxon>Magnoliopsida</taxon>
        <taxon>eudicotyledons</taxon>
        <taxon>Gunneridae</taxon>
        <taxon>Pentapetalae</taxon>
        <taxon>rosids</taxon>
        <taxon>malvids</taxon>
        <taxon>Brassicales</taxon>
        <taxon>Brassicaceae</taxon>
        <taxon>Brassiceae</taxon>
        <taxon>Brassica</taxon>
    </lineage>
</organism>
<name>A0A8S9SCX7_BRACR</name>
<evidence type="ECO:0000313" key="1">
    <source>
        <dbReference type="EMBL" id="KAF3598579.1"/>
    </source>
</evidence>